<dbReference type="AlphaFoldDB" id="A0A2H9T3J2"/>
<evidence type="ECO:0000313" key="1">
    <source>
        <dbReference type="EMBL" id="PJE77757.1"/>
    </source>
</evidence>
<reference evidence="1" key="1">
    <citation type="journal article" date="2017" name="Appl. Environ. Microbiol.">
        <title>Molecular characterization of an Endozoicomonas-like organism causing infection in king scallop Pecten maximus L.</title>
        <authorList>
            <person name="Cano I."/>
            <person name="van Aerle R."/>
            <person name="Ross S."/>
            <person name="Verner-Jeffreys D.W."/>
            <person name="Paley R.K."/>
            <person name="Rimmer G."/>
            <person name="Ryder D."/>
            <person name="Hooper P."/>
            <person name="Stone D."/>
            <person name="Feist S.W."/>
        </authorList>
    </citation>
    <scope>NUCLEOTIDE SEQUENCE</scope>
</reference>
<accession>A0A2H9T3J2</accession>
<gene>
    <name evidence="1" type="ORF">CI610_03319</name>
</gene>
<name>A0A2H9T3J2_9ZZZZ</name>
<sequence>MLDKPITSVCADFKENHPNVSVSMSTFKRNKPNNIESTRKQHWEGCLCDLCTNIDLKLKALNQLATKKGSEIKMKDKYECLGITLCQKSGRYHQQECIMRKYLDCSVDNIVAHYQPLATQCIEEEVTYTKWERVKKNC</sequence>
<proteinExistence type="predicted"/>
<dbReference type="EMBL" id="NSIT01000393">
    <property type="protein sequence ID" value="PJE77757.1"/>
    <property type="molecule type" value="Genomic_DNA"/>
</dbReference>
<protein>
    <submittedName>
        <fullName evidence="1">Uncharacterized protein</fullName>
    </submittedName>
</protein>
<organism evidence="1">
    <name type="scientific">invertebrate metagenome</name>
    <dbReference type="NCBI Taxonomy" id="1711999"/>
    <lineage>
        <taxon>unclassified sequences</taxon>
        <taxon>metagenomes</taxon>
        <taxon>organismal metagenomes</taxon>
    </lineage>
</organism>
<comment type="caution">
    <text evidence="1">The sequence shown here is derived from an EMBL/GenBank/DDBJ whole genome shotgun (WGS) entry which is preliminary data.</text>
</comment>